<name>A0ABT4UFK2_9BACT</name>
<gene>
    <name evidence="1" type="ORF">O3P16_02230</name>
</gene>
<organism evidence="1 2">
    <name type="scientific">Polluticaenibacter yanchengensis</name>
    <dbReference type="NCBI Taxonomy" id="3014562"/>
    <lineage>
        <taxon>Bacteria</taxon>
        <taxon>Pseudomonadati</taxon>
        <taxon>Bacteroidota</taxon>
        <taxon>Chitinophagia</taxon>
        <taxon>Chitinophagales</taxon>
        <taxon>Chitinophagaceae</taxon>
        <taxon>Polluticaenibacter</taxon>
    </lineage>
</organism>
<sequence>MTAVKSSVDVDKITFNTFLQAYKVQLEKMHIPDSELIAYIKKSKEVFELLRDPNSVNSTAKTNDIALKSVGRFRLM</sequence>
<comment type="caution">
    <text evidence="1">The sequence shown here is derived from an EMBL/GenBank/DDBJ whole genome shotgun (WGS) entry which is preliminary data.</text>
</comment>
<dbReference type="EMBL" id="JAQGEF010000002">
    <property type="protein sequence ID" value="MDA3613609.1"/>
    <property type="molecule type" value="Genomic_DNA"/>
</dbReference>
<reference evidence="1 2" key="1">
    <citation type="submission" date="2022-12" db="EMBL/GenBank/DDBJ databases">
        <title>Chitinophagaceae gen. sp. nov., a new member of the family Chitinophagaceae, isolated from soil in a chemical factory.</title>
        <authorList>
            <person name="Ke Z."/>
        </authorList>
    </citation>
    <scope>NUCLEOTIDE SEQUENCE [LARGE SCALE GENOMIC DNA]</scope>
    <source>
        <strain evidence="1 2">LY-5</strain>
    </source>
</reference>
<keyword evidence="2" id="KW-1185">Reference proteome</keyword>
<accession>A0ABT4UFK2</accession>
<proteinExistence type="predicted"/>
<evidence type="ECO:0000313" key="2">
    <source>
        <dbReference type="Proteomes" id="UP001210231"/>
    </source>
</evidence>
<evidence type="ECO:0000313" key="1">
    <source>
        <dbReference type="EMBL" id="MDA3613609.1"/>
    </source>
</evidence>
<dbReference type="Proteomes" id="UP001210231">
    <property type="component" value="Unassembled WGS sequence"/>
</dbReference>
<protein>
    <submittedName>
        <fullName evidence="1">Uncharacterized protein</fullName>
    </submittedName>
</protein>